<organism evidence="2 3">
    <name type="scientific">Cymbomonas tetramitiformis</name>
    <dbReference type="NCBI Taxonomy" id="36881"/>
    <lineage>
        <taxon>Eukaryota</taxon>
        <taxon>Viridiplantae</taxon>
        <taxon>Chlorophyta</taxon>
        <taxon>Pyramimonadophyceae</taxon>
        <taxon>Pyramimonadales</taxon>
        <taxon>Pyramimonadaceae</taxon>
        <taxon>Cymbomonas</taxon>
    </lineage>
</organism>
<protein>
    <submittedName>
        <fullName evidence="2">Uncharacterized protein</fullName>
    </submittedName>
</protein>
<evidence type="ECO:0000313" key="3">
    <source>
        <dbReference type="Proteomes" id="UP001190700"/>
    </source>
</evidence>
<sequence length="89" mass="9763">MALRLLSIHDIWRDERPSGWRGEDDEAGCDQGEPALTQGPGILGAQAGAAILEHGRMDEGWRGGKEVARLLGVRRLWGGMVVGTRQTWQ</sequence>
<accession>A0AAE0C7V8</accession>
<evidence type="ECO:0000313" key="2">
    <source>
        <dbReference type="EMBL" id="KAK3250022.1"/>
    </source>
</evidence>
<keyword evidence="3" id="KW-1185">Reference proteome</keyword>
<dbReference type="EMBL" id="LGRX02026958">
    <property type="protein sequence ID" value="KAK3250022.1"/>
    <property type="molecule type" value="Genomic_DNA"/>
</dbReference>
<comment type="caution">
    <text evidence="2">The sequence shown here is derived from an EMBL/GenBank/DDBJ whole genome shotgun (WGS) entry which is preliminary data.</text>
</comment>
<reference evidence="2 3" key="1">
    <citation type="journal article" date="2015" name="Genome Biol. Evol.">
        <title>Comparative Genomics of a Bacterivorous Green Alga Reveals Evolutionary Causalities and Consequences of Phago-Mixotrophic Mode of Nutrition.</title>
        <authorList>
            <person name="Burns J.A."/>
            <person name="Paasch A."/>
            <person name="Narechania A."/>
            <person name="Kim E."/>
        </authorList>
    </citation>
    <scope>NUCLEOTIDE SEQUENCE [LARGE SCALE GENOMIC DNA]</scope>
    <source>
        <strain evidence="2 3">PLY_AMNH</strain>
    </source>
</reference>
<dbReference type="AlphaFoldDB" id="A0AAE0C7V8"/>
<gene>
    <name evidence="2" type="ORF">CYMTET_40589</name>
</gene>
<evidence type="ECO:0000256" key="1">
    <source>
        <dbReference type="SAM" id="MobiDB-lite"/>
    </source>
</evidence>
<dbReference type="Proteomes" id="UP001190700">
    <property type="component" value="Unassembled WGS sequence"/>
</dbReference>
<feature type="region of interest" description="Disordered" evidence="1">
    <location>
        <begin position="17"/>
        <end position="39"/>
    </location>
</feature>
<proteinExistence type="predicted"/>
<name>A0AAE0C7V8_9CHLO</name>